<feature type="signal peptide" evidence="1">
    <location>
        <begin position="1"/>
        <end position="24"/>
    </location>
</feature>
<keyword evidence="3" id="KW-1185">Reference proteome</keyword>
<sequence>MPTGAIMRAFLLCCVAFLAGPTSAEEAPIWATALLPQAMDRTLLSERMVCAAGQFHIATRTHLQTVSERSFALPKVVPHCLAVLAETARREAALDLYWRLTVDNVLFDARQIGPLQSDEFRTVLAAAQANATTYVSMTGETRALPCPLAFDAGFHYGAARPSAQVAGLDVSERDRLTATCFEEGSALPSAYGLTAGILAGQAWARAAN</sequence>
<comment type="caution">
    <text evidence="2">The sequence shown here is derived from an EMBL/GenBank/DDBJ whole genome shotgun (WGS) entry which is preliminary data.</text>
</comment>
<feature type="chain" id="PRO_5046968326" evidence="1">
    <location>
        <begin position="25"/>
        <end position="208"/>
    </location>
</feature>
<evidence type="ECO:0000313" key="3">
    <source>
        <dbReference type="Proteomes" id="UP000786693"/>
    </source>
</evidence>
<proteinExistence type="predicted"/>
<organism evidence="2 3">
    <name type="scientific">Jannaschia pagri</name>
    <dbReference type="NCBI Taxonomy" id="2829797"/>
    <lineage>
        <taxon>Bacteria</taxon>
        <taxon>Pseudomonadati</taxon>
        <taxon>Pseudomonadota</taxon>
        <taxon>Alphaproteobacteria</taxon>
        <taxon>Rhodobacterales</taxon>
        <taxon>Roseobacteraceae</taxon>
        <taxon>Jannaschia</taxon>
    </lineage>
</organism>
<keyword evidence="1" id="KW-0732">Signal</keyword>
<name>A0ABQ4NRU4_9RHOB</name>
<protein>
    <submittedName>
        <fullName evidence="2">Uncharacterized protein</fullName>
    </submittedName>
</protein>
<dbReference type="Proteomes" id="UP000786693">
    <property type="component" value="Unassembled WGS sequence"/>
</dbReference>
<evidence type="ECO:0000313" key="2">
    <source>
        <dbReference type="EMBL" id="GIT97134.1"/>
    </source>
</evidence>
<gene>
    <name evidence="2" type="ORF">JANAI62_37570</name>
</gene>
<dbReference type="EMBL" id="BPFH01000012">
    <property type="protein sequence ID" value="GIT97134.1"/>
    <property type="molecule type" value="Genomic_DNA"/>
</dbReference>
<accession>A0ABQ4NRU4</accession>
<evidence type="ECO:0000256" key="1">
    <source>
        <dbReference type="SAM" id="SignalP"/>
    </source>
</evidence>
<reference evidence="2 3" key="1">
    <citation type="submission" date="2021-05" db="EMBL/GenBank/DDBJ databases">
        <title>Bacteria Genome sequencing.</title>
        <authorList>
            <person name="Takabe Y."/>
            <person name="Nakajima Y."/>
            <person name="Suzuki S."/>
            <person name="Shiozaki T."/>
        </authorList>
    </citation>
    <scope>NUCLEOTIDE SEQUENCE [LARGE SCALE GENOMIC DNA]</scope>
    <source>
        <strain evidence="2 3">AI_62</strain>
    </source>
</reference>